<dbReference type="EMBL" id="RCVZ01000004">
    <property type="protein sequence ID" value="RLQ96197.1"/>
    <property type="molecule type" value="Genomic_DNA"/>
</dbReference>
<dbReference type="Gene3D" id="3.40.1710.10">
    <property type="entry name" value="abc type-2 transporter like domain"/>
    <property type="match status" value="1"/>
</dbReference>
<feature type="transmembrane region" description="Helical" evidence="6">
    <location>
        <begin position="656"/>
        <end position="674"/>
    </location>
</feature>
<feature type="coiled-coil region" evidence="5">
    <location>
        <begin position="378"/>
        <end position="405"/>
    </location>
</feature>
<keyword evidence="5" id="KW-0175">Coiled coil</keyword>
<feature type="transmembrane region" description="Helical" evidence="6">
    <location>
        <begin position="711"/>
        <end position="732"/>
    </location>
</feature>
<sequence>MEGCQKSSVQFRNKNSCMFQQSHQILIEMSQSGGTTMNKILSIYIHDLKSLWKNWAAASIIIGLIILPSLYAWFNIKASWDPYSSTKGIKVAIINEDTGGNIENKSFNVGNEVVESLKHNHSLGWRIVNRIEAKKGIESGEYYASIKIPSDFSEKISTIVTDHPTKPELIYTVNEKLNPVAPKITAKGAAGIKDQISKQFVKNASAAIFDIFNELGIHLEKNLPALEDLKDKIFWLNNHFSEIERIIDTGSQDAAFAEGILIEAKGKLSSMQDLFSKSAAFSNEIDRFLQENHPKWDEINSQVYVNLALLQQKDSSIHGLINELSIDVPLSKKENISRLAIDLINGNLGLAKNLHSLLITMNKLSVGKINFYPEVQKIEQYISNLNLLEQQLDSAEKDYSKGKEYSGIEALEKKSEWIGANVRNMYSTFSNQLKPKLTAVIEAANNQAKETGVDIVHLQNELPVIEERVNSTLKDLQNGKKELHKIQNDLPAAKKKIENLVKQIRQFEQSKDIHHIIDLLINDVQIESDFFSEPVQLKDHVLYPIPNYGSAMSPFFTTLSLWVGAMLLISLIPANLEDRLGIYTHHQLYLGRFLTFATFSLLQALFVTLGDLYLLHTYVSVPTAFIGYGMLLSFVFMLIVYTLVSIFGNIGKGMGILLLVLQISGSGGTFPIQSTPHFFQKINPYLPFTYGISLLREAVGGIQLYTVKNDITIFVFIIFITMLTGFVLKGPINRIGSKFKNKAGESRLIH</sequence>
<evidence type="ECO:0000256" key="4">
    <source>
        <dbReference type="ARBA" id="ARBA00023136"/>
    </source>
</evidence>
<dbReference type="PANTHER" id="PTHR43077:SF10">
    <property type="entry name" value="TRANSPORT PERMEASE PROTEIN"/>
    <property type="match status" value="1"/>
</dbReference>
<evidence type="ECO:0000313" key="8">
    <source>
        <dbReference type="EMBL" id="RLQ96197.1"/>
    </source>
</evidence>
<dbReference type="InterPro" id="IPR051328">
    <property type="entry name" value="T7SS_ABC-Transporter"/>
</dbReference>
<dbReference type="Proteomes" id="UP000276770">
    <property type="component" value="Unassembled WGS sequence"/>
</dbReference>
<feature type="transmembrane region" description="Helical" evidence="6">
    <location>
        <begin position="55"/>
        <end position="74"/>
    </location>
</feature>
<evidence type="ECO:0000256" key="2">
    <source>
        <dbReference type="ARBA" id="ARBA00022692"/>
    </source>
</evidence>
<evidence type="ECO:0000259" key="7">
    <source>
        <dbReference type="Pfam" id="PF12698"/>
    </source>
</evidence>
<dbReference type="InterPro" id="IPR017501">
    <property type="entry name" value="Phage_infect_YhgE_C"/>
</dbReference>
<feature type="domain" description="ABC-2 type transporter transmembrane" evidence="7">
    <location>
        <begin position="485"/>
        <end position="724"/>
    </location>
</feature>
<gene>
    <name evidence="8" type="ORF">D9X91_07860</name>
</gene>
<dbReference type="InterPro" id="IPR013525">
    <property type="entry name" value="ABC2_TM"/>
</dbReference>
<keyword evidence="9" id="KW-1185">Reference proteome</keyword>
<comment type="subcellular location">
    <subcellularLocation>
        <location evidence="1">Membrane</location>
        <topology evidence="1">Multi-pass membrane protein</topology>
    </subcellularLocation>
</comment>
<protein>
    <submittedName>
        <fullName evidence="8">YhgE/Pip domain-containing protein</fullName>
    </submittedName>
</protein>
<dbReference type="GO" id="GO:0016020">
    <property type="term" value="C:membrane"/>
    <property type="evidence" value="ECO:0007669"/>
    <property type="project" value="UniProtKB-SubCell"/>
</dbReference>
<evidence type="ECO:0000256" key="5">
    <source>
        <dbReference type="SAM" id="Coils"/>
    </source>
</evidence>
<proteinExistence type="predicted"/>
<dbReference type="Pfam" id="PF12698">
    <property type="entry name" value="ABC2_membrane_3"/>
    <property type="match status" value="1"/>
</dbReference>
<dbReference type="InterPro" id="IPR017500">
    <property type="entry name" value="Phage_infect_YhgE_N"/>
</dbReference>
<reference evidence="8 9" key="1">
    <citation type="submission" date="2018-10" db="EMBL/GenBank/DDBJ databases">
        <title>Falsibacillus sp. genome draft.</title>
        <authorList>
            <person name="Shi S."/>
        </authorList>
    </citation>
    <scope>NUCLEOTIDE SEQUENCE [LARGE SCALE GENOMIC DNA]</scope>
    <source>
        <strain evidence="8 9">GY 10110</strain>
    </source>
</reference>
<evidence type="ECO:0000256" key="1">
    <source>
        <dbReference type="ARBA" id="ARBA00004141"/>
    </source>
</evidence>
<organism evidence="8 9">
    <name type="scientific">Falsibacillus albus</name>
    <dbReference type="NCBI Taxonomy" id="2478915"/>
    <lineage>
        <taxon>Bacteria</taxon>
        <taxon>Bacillati</taxon>
        <taxon>Bacillota</taxon>
        <taxon>Bacilli</taxon>
        <taxon>Bacillales</taxon>
        <taxon>Bacillaceae</taxon>
        <taxon>Falsibacillus</taxon>
    </lineage>
</organism>
<keyword evidence="4 6" id="KW-0472">Membrane</keyword>
<feature type="transmembrane region" description="Helical" evidence="6">
    <location>
        <begin position="593"/>
        <end position="613"/>
    </location>
</feature>
<name>A0A3L7JZG3_9BACI</name>
<dbReference type="NCBIfam" id="TIGR03062">
    <property type="entry name" value="pip_yhgE_Cterm"/>
    <property type="match status" value="1"/>
</dbReference>
<evidence type="ECO:0000256" key="3">
    <source>
        <dbReference type="ARBA" id="ARBA00022989"/>
    </source>
</evidence>
<evidence type="ECO:0000256" key="6">
    <source>
        <dbReference type="SAM" id="Phobius"/>
    </source>
</evidence>
<accession>A0A3L7JZG3</accession>
<dbReference type="AlphaFoldDB" id="A0A3L7JZG3"/>
<dbReference type="PANTHER" id="PTHR43077">
    <property type="entry name" value="TRANSPORT PERMEASE YVFS-RELATED"/>
    <property type="match status" value="1"/>
</dbReference>
<feature type="transmembrane region" description="Helical" evidence="6">
    <location>
        <begin position="551"/>
        <end position="572"/>
    </location>
</feature>
<dbReference type="GO" id="GO:0140359">
    <property type="term" value="F:ABC-type transporter activity"/>
    <property type="evidence" value="ECO:0007669"/>
    <property type="project" value="InterPro"/>
</dbReference>
<evidence type="ECO:0000313" key="9">
    <source>
        <dbReference type="Proteomes" id="UP000276770"/>
    </source>
</evidence>
<comment type="caution">
    <text evidence="8">The sequence shown here is derived from an EMBL/GenBank/DDBJ whole genome shotgun (WGS) entry which is preliminary data.</text>
</comment>
<keyword evidence="2 6" id="KW-0812">Transmembrane</keyword>
<feature type="coiled-coil region" evidence="5">
    <location>
        <begin position="441"/>
        <end position="510"/>
    </location>
</feature>
<feature type="transmembrane region" description="Helical" evidence="6">
    <location>
        <begin position="625"/>
        <end position="644"/>
    </location>
</feature>
<keyword evidence="3 6" id="KW-1133">Transmembrane helix</keyword>
<dbReference type="NCBIfam" id="TIGR03061">
    <property type="entry name" value="pip_yhgE_Nterm"/>
    <property type="match status" value="1"/>
</dbReference>